<accession>A0A1H3B275</accession>
<organism evidence="3 4">
    <name type="scientific">Litoreibacter albidus</name>
    <dbReference type="NCBI Taxonomy" id="670155"/>
    <lineage>
        <taxon>Bacteria</taxon>
        <taxon>Pseudomonadati</taxon>
        <taxon>Pseudomonadota</taxon>
        <taxon>Alphaproteobacteria</taxon>
        <taxon>Rhodobacterales</taxon>
        <taxon>Roseobacteraceae</taxon>
        <taxon>Litoreibacter</taxon>
    </lineage>
</organism>
<name>A0A1H3B275_9RHOB</name>
<protein>
    <submittedName>
        <fullName evidence="3">Uncharacterized conserved protein, DUF2147 family</fullName>
    </submittedName>
</protein>
<evidence type="ECO:0000313" key="3">
    <source>
        <dbReference type="EMBL" id="SDX36027.1"/>
    </source>
</evidence>
<dbReference type="EMBL" id="FNOI01000006">
    <property type="protein sequence ID" value="SDX36027.1"/>
    <property type="molecule type" value="Genomic_DNA"/>
</dbReference>
<gene>
    <name evidence="3" type="ORF">SAMN04488001_3024</name>
</gene>
<keyword evidence="1" id="KW-0732">Signal</keyword>
<dbReference type="Proteomes" id="UP000199441">
    <property type="component" value="Unassembled WGS sequence"/>
</dbReference>
<dbReference type="STRING" id="670155.SAMN04488001_3024"/>
<evidence type="ECO:0000256" key="1">
    <source>
        <dbReference type="SAM" id="SignalP"/>
    </source>
</evidence>
<reference evidence="4" key="1">
    <citation type="submission" date="2016-10" db="EMBL/GenBank/DDBJ databases">
        <authorList>
            <person name="Varghese N."/>
            <person name="Submissions S."/>
        </authorList>
    </citation>
    <scope>NUCLEOTIDE SEQUENCE [LARGE SCALE GENOMIC DNA]</scope>
    <source>
        <strain evidence="4">DSM 26922</strain>
    </source>
</reference>
<evidence type="ECO:0000313" key="4">
    <source>
        <dbReference type="Proteomes" id="UP000199441"/>
    </source>
</evidence>
<evidence type="ECO:0000259" key="2">
    <source>
        <dbReference type="Pfam" id="PF09917"/>
    </source>
</evidence>
<dbReference type="AlphaFoldDB" id="A0A1H3B275"/>
<feature type="domain" description="DUF2147" evidence="2">
    <location>
        <begin position="25"/>
        <end position="126"/>
    </location>
</feature>
<dbReference type="PANTHER" id="PTHR36919:SF2">
    <property type="entry name" value="BLL6627 PROTEIN"/>
    <property type="match status" value="1"/>
</dbReference>
<keyword evidence="4" id="KW-1185">Reference proteome</keyword>
<dbReference type="OrthoDB" id="9811671at2"/>
<dbReference type="Gene3D" id="2.40.128.520">
    <property type="match status" value="1"/>
</dbReference>
<dbReference type="PANTHER" id="PTHR36919">
    <property type="entry name" value="BLR1215 PROTEIN"/>
    <property type="match status" value="1"/>
</dbReference>
<dbReference type="Pfam" id="PF09917">
    <property type="entry name" value="DUF2147"/>
    <property type="match status" value="1"/>
</dbReference>
<dbReference type="InterPro" id="IPR019223">
    <property type="entry name" value="DUF2147"/>
</dbReference>
<dbReference type="RefSeq" id="WP_089947762.1">
    <property type="nucleotide sequence ID" value="NZ_FNOI01000006.1"/>
</dbReference>
<sequence>MKSLKLAVVFAVAFAGQSMADPAEGVWKTQTDDGAYAHVTMKKCGAAICGTISRTFNDSGEYKSPNLGKQIVRSMKPLGGGKYEGKVWRPSNNKIYLGKIDLGGNSLKLAGCIAGGLLCSKQTWTRIK</sequence>
<feature type="chain" id="PRO_5011782282" evidence="1">
    <location>
        <begin position="21"/>
        <end position="128"/>
    </location>
</feature>
<feature type="signal peptide" evidence="1">
    <location>
        <begin position="1"/>
        <end position="20"/>
    </location>
</feature>
<proteinExistence type="predicted"/>